<dbReference type="AlphaFoldDB" id="A0A4Y2WTF6"/>
<dbReference type="Proteomes" id="UP000499080">
    <property type="component" value="Unassembled WGS sequence"/>
</dbReference>
<keyword evidence="2" id="KW-1185">Reference proteome</keyword>
<gene>
    <name evidence="1" type="ORF">AVEN_185688_1</name>
</gene>
<sequence>MVPVDLPPVRRNTVTSRMNTRARSKTRVNRFWRKTENGCASAVLQRTPASESHRTNCACCLRQRELFGCAMIFTSRHNEHFGRSEVNYRGTRKGHHKIQRITDCNEQWRI</sequence>
<dbReference type="EMBL" id="BGPR01064415">
    <property type="protein sequence ID" value="GBO39392.1"/>
    <property type="molecule type" value="Genomic_DNA"/>
</dbReference>
<protein>
    <submittedName>
        <fullName evidence="1">Uncharacterized protein</fullName>
    </submittedName>
</protein>
<name>A0A4Y2WTF6_ARAVE</name>
<reference evidence="1 2" key="1">
    <citation type="journal article" date="2019" name="Sci. Rep.">
        <title>Orb-weaving spider Araneus ventricosus genome elucidates the spidroin gene catalogue.</title>
        <authorList>
            <person name="Kono N."/>
            <person name="Nakamura H."/>
            <person name="Ohtoshi R."/>
            <person name="Moran D.A.P."/>
            <person name="Shinohara A."/>
            <person name="Yoshida Y."/>
            <person name="Fujiwara M."/>
            <person name="Mori M."/>
            <person name="Tomita M."/>
            <person name="Arakawa K."/>
        </authorList>
    </citation>
    <scope>NUCLEOTIDE SEQUENCE [LARGE SCALE GENOMIC DNA]</scope>
</reference>
<comment type="caution">
    <text evidence="1">The sequence shown here is derived from an EMBL/GenBank/DDBJ whole genome shotgun (WGS) entry which is preliminary data.</text>
</comment>
<evidence type="ECO:0000313" key="1">
    <source>
        <dbReference type="EMBL" id="GBO39392.1"/>
    </source>
</evidence>
<proteinExistence type="predicted"/>
<organism evidence="1 2">
    <name type="scientific">Araneus ventricosus</name>
    <name type="common">Orbweaver spider</name>
    <name type="synonym">Epeira ventricosa</name>
    <dbReference type="NCBI Taxonomy" id="182803"/>
    <lineage>
        <taxon>Eukaryota</taxon>
        <taxon>Metazoa</taxon>
        <taxon>Ecdysozoa</taxon>
        <taxon>Arthropoda</taxon>
        <taxon>Chelicerata</taxon>
        <taxon>Arachnida</taxon>
        <taxon>Araneae</taxon>
        <taxon>Araneomorphae</taxon>
        <taxon>Entelegynae</taxon>
        <taxon>Araneoidea</taxon>
        <taxon>Araneidae</taxon>
        <taxon>Araneus</taxon>
    </lineage>
</organism>
<evidence type="ECO:0000313" key="2">
    <source>
        <dbReference type="Proteomes" id="UP000499080"/>
    </source>
</evidence>
<accession>A0A4Y2WTF6</accession>